<dbReference type="Gene3D" id="3.30.470.30">
    <property type="entry name" value="DNA ligase/mRNA capping enzyme"/>
    <property type="match status" value="1"/>
</dbReference>
<feature type="domain" description="ATP-dependent DNA ligase family profile" evidence="1">
    <location>
        <begin position="9"/>
        <end position="65"/>
    </location>
</feature>
<reference evidence="3" key="1">
    <citation type="journal article" date="2019" name="Int. J. Syst. Evol. Microbiol.">
        <title>The Global Catalogue of Microorganisms (GCM) 10K type strain sequencing project: providing services to taxonomists for standard genome sequencing and annotation.</title>
        <authorList>
            <consortium name="The Broad Institute Genomics Platform"/>
            <consortium name="The Broad Institute Genome Sequencing Center for Infectious Disease"/>
            <person name="Wu L."/>
            <person name="Ma J."/>
        </authorList>
    </citation>
    <scope>NUCLEOTIDE SEQUENCE [LARGE SCALE GENOMIC DNA]</scope>
    <source>
        <strain evidence="3">JCM 31696</strain>
    </source>
</reference>
<dbReference type="SUPFAM" id="SSF56091">
    <property type="entry name" value="DNA ligase/mRNA capping enzyme, catalytic domain"/>
    <property type="match status" value="1"/>
</dbReference>
<sequence length="70" mass="7712">MHIRRPFTPMLARSVEDFPGRAEGLVYEPKFDGFRALVLVGDDGRVELYSRSLTRLTGSFPETAGAIGAL</sequence>
<comment type="caution">
    <text evidence="2">The sequence shown here is derived from an EMBL/GenBank/DDBJ whole genome shotgun (WGS) entry which is preliminary data.</text>
</comment>
<dbReference type="EMBL" id="JBHTIR010000415">
    <property type="protein sequence ID" value="MFD0851381.1"/>
    <property type="molecule type" value="Genomic_DNA"/>
</dbReference>
<evidence type="ECO:0000259" key="1">
    <source>
        <dbReference type="Pfam" id="PF01068"/>
    </source>
</evidence>
<feature type="non-terminal residue" evidence="2">
    <location>
        <position position="70"/>
    </location>
</feature>
<proteinExistence type="predicted"/>
<accession>A0ABW3CA76</accession>
<dbReference type="InterPro" id="IPR012310">
    <property type="entry name" value="DNA_ligase_ATP-dep_cent"/>
</dbReference>
<keyword evidence="2" id="KW-0436">Ligase</keyword>
<gene>
    <name evidence="2" type="ORF">ACFQ07_04085</name>
</gene>
<protein>
    <submittedName>
        <fullName evidence="2">ATP-dependent DNA ligase</fullName>
    </submittedName>
</protein>
<dbReference type="Pfam" id="PF01068">
    <property type="entry name" value="DNA_ligase_A_M"/>
    <property type="match status" value="1"/>
</dbReference>
<dbReference type="Proteomes" id="UP001597083">
    <property type="component" value="Unassembled WGS sequence"/>
</dbReference>
<dbReference type="GO" id="GO:0016874">
    <property type="term" value="F:ligase activity"/>
    <property type="evidence" value="ECO:0007669"/>
    <property type="project" value="UniProtKB-KW"/>
</dbReference>
<keyword evidence="3" id="KW-1185">Reference proteome</keyword>
<evidence type="ECO:0000313" key="3">
    <source>
        <dbReference type="Proteomes" id="UP001597083"/>
    </source>
</evidence>
<name>A0ABW3CA76_9ACTN</name>
<evidence type="ECO:0000313" key="2">
    <source>
        <dbReference type="EMBL" id="MFD0851381.1"/>
    </source>
</evidence>
<organism evidence="2 3">
    <name type="scientific">Actinomadura adrarensis</name>
    <dbReference type="NCBI Taxonomy" id="1819600"/>
    <lineage>
        <taxon>Bacteria</taxon>
        <taxon>Bacillati</taxon>
        <taxon>Actinomycetota</taxon>
        <taxon>Actinomycetes</taxon>
        <taxon>Streptosporangiales</taxon>
        <taxon>Thermomonosporaceae</taxon>
        <taxon>Actinomadura</taxon>
    </lineage>
</organism>